<organism evidence="2 3">
    <name type="scientific">Laodelphax striatellus</name>
    <name type="common">Small brown planthopper</name>
    <name type="synonym">Delphax striatella</name>
    <dbReference type="NCBI Taxonomy" id="195883"/>
    <lineage>
        <taxon>Eukaryota</taxon>
        <taxon>Metazoa</taxon>
        <taxon>Ecdysozoa</taxon>
        <taxon>Arthropoda</taxon>
        <taxon>Hexapoda</taxon>
        <taxon>Insecta</taxon>
        <taxon>Pterygota</taxon>
        <taxon>Neoptera</taxon>
        <taxon>Paraneoptera</taxon>
        <taxon>Hemiptera</taxon>
        <taxon>Auchenorrhyncha</taxon>
        <taxon>Fulgoroidea</taxon>
        <taxon>Delphacidae</taxon>
        <taxon>Criomorphinae</taxon>
        <taxon>Laodelphax</taxon>
    </lineage>
</organism>
<accession>A0A482XN52</accession>
<evidence type="ECO:0000313" key="2">
    <source>
        <dbReference type="EMBL" id="RZF46789.1"/>
    </source>
</evidence>
<gene>
    <name evidence="2" type="ORF">LSTR_LSTR012012</name>
</gene>
<evidence type="ECO:0000313" key="3">
    <source>
        <dbReference type="Proteomes" id="UP000291343"/>
    </source>
</evidence>
<dbReference type="Proteomes" id="UP000291343">
    <property type="component" value="Unassembled WGS sequence"/>
</dbReference>
<comment type="caution">
    <text evidence="2">The sequence shown here is derived from an EMBL/GenBank/DDBJ whole genome shotgun (WGS) entry which is preliminary data.</text>
</comment>
<name>A0A482XN52_LAOST</name>
<feature type="region of interest" description="Disordered" evidence="1">
    <location>
        <begin position="56"/>
        <end position="134"/>
    </location>
</feature>
<feature type="compositionally biased region" description="Basic residues" evidence="1">
    <location>
        <begin position="125"/>
        <end position="134"/>
    </location>
</feature>
<proteinExistence type="predicted"/>
<sequence length="134" mass="15130">MNLPSHNVKIIIKENKAWKNHSRKMFSIPIGSGVHSFPSQREKILREILTTSTPRVPSIVVQNGPNSFSPAMERPAPHPQRTLSKQAELDEDEEIASVDPAKEKSNEAKPPPPPINNNNSIGLGHRSRWRYRNQ</sequence>
<keyword evidence="3" id="KW-1185">Reference proteome</keyword>
<reference evidence="2 3" key="1">
    <citation type="journal article" date="2017" name="Gigascience">
        <title>Genome sequence of the small brown planthopper, Laodelphax striatellus.</title>
        <authorList>
            <person name="Zhu J."/>
            <person name="Jiang F."/>
            <person name="Wang X."/>
            <person name="Yang P."/>
            <person name="Bao Y."/>
            <person name="Zhao W."/>
            <person name="Wang W."/>
            <person name="Lu H."/>
            <person name="Wang Q."/>
            <person name="Cui N."/>
            <person name="Li J."/>
            <person name="Chen X."/>
            <person name="Luo L."/>
            <person name="Yu J."/>
            <person name="Kang L."/>
            <person name="Cui F."/>
        </authorList>
    </citation>
    <scope>NUCLEOTIDE SEQUENCE [LARGE SCALE GENOMIC DNA]</scope>
    <source>
        <strain evidence="2">Lst14</strain>
    </source>
</reference>
<feature type="compositionally biased region" description="Polar residues" evidence="1">
    <location>
        <begin position="56"/>
        <end position="69"/>
    </location>
</feature>
<dbReference type="EMBL" id="QKKF02005673">
    <property type="protein sequence ID" value="RZF46789.1"/>
    <property type="molecule type" value="Genomic_DNA"/>
</dbReference>
<dbReference type="InParanoid" id="A0A482XN52"/>
<protein>
    <submittedName>
        <fullName evidence="2">Uncharacterized protein</fullName>
    </submittedName>
</protein>
<evidence type="ECO:0000256" key="1">
    <source>
        <dbReference type="SAM" id="MobiDB-lite"/>
    </source>
</evidence>
<dbReference type="AlphaFoldDB" id="A0A482XN52"/>